<sequence>MRRLILALLALVTPAAAPADPASFAARFAVLKRQLDDPEALFIGGEMVAALLALEPLVTGPAEEARLFRELAVVEGKRDEAACLDHAERALAAEARAGVLAPLELYFMHRLCAETGVMWVNDSRTTAHLEAALALAPQVGRPVTEIHWLRMNQGTHLRALDKARHKAGQAPLHRFGLEAWEPLLGDATAHYGAESSELSDLLRLMSEAYELEGDFEKAIAVKTRSVALTHTTADPGRRVSALTGLAALQHRAGKVEAARATFDAAIDWAEACCSTATRGFARDQKARLFP</sequence>
<dbReference type="RefSeq" id="WP_074254621.1">
    <property type="nucleotide sequence ID" value="NZ_FSRL01000001.1"/>
</dbReference>
<protein>
    <recommendedName>
        <fullName evidence="4">Tetratricopeptide repeat-containing protein</fullName>
    </recommendedName>
</protein>
<dbReference type="STRING" id="1217970.SAMN05444002_0434"/>
<dbReference type="SUPFAM" id="SSF48452">
    <property type="entry name" value="TPR-like"/>
    <property type="match status" value="1"/>
</dbReference>
<dbReference type="Gene3D" id="1.25.40.10">
    <property type="entry name" value="Tetratricopeptide repeat domain"/>
    <property type="match status" value="1"/>
</dbReference>
<accession>A0A1N6E7S4</accession>
<keyword evidence="3" id="KW-1185">Reference proteome</keyword>
<reference evidence="3" key="1">
    <citation type="submission" date="2016-11" db="EMBL/GenBank/DDBJ databases">
        <authorList>
            <person name="Varghese N."/>
            <person name="Submissions S."/>
        </authorList>
    </citation>
    <scope>NUCLEOTIDE SEQUENCE [LARGE SCALE GENOMIC DNA]</scope>
    <source>
        <strain evidence="3">DSM 29440</strain>
    </source>
</reference>
<evidence type="ECO:0008006" key="4">
    <source>
        <dbReference type="Google" id="ProtNLM"/>
    </source>
</evidence>
<evidence type="ECO:0000256" key="1">
    <source>
        <dbReference type="SAM" id="SignalP"/>
    </source>
</evidence>
<keyword evidence="1" id="KW-0732">Signal</keyword>
<proteinExistence type="predicted"/>
<evidence type="ECO:0000313" key="3">
    <source>
        <dbReference type="Proteomes" id="UP000184932"/>
    </source>
</evidence>
<dbReference type="OrthoDB" id="9766710at2"/>
<dbReference type="EMBL" id="FSRL01000001">
    <property type="protein sequence ID" value="SIN79078.1"/>
    <property type="molecule type" value="Genomic_DNA"/>
</dbReference>
<dbReference type="Proteomes" id="UP000184932">
    <property type="component" value="Unassembled WGS sequence"/>
</dbReference>
<dbReference type="InterPro" id="IPR011990">
    <property type="entry name" value="TPR-like_helical_dom_sf"/>
</dbReference>
<organism evidence="2 3">
    <name type="scientific">Vannielia litorea</name>
    <dbReference type="NCBI Taxonomy" id="1217970"/>
    <lineage>
        <taxon>Bacteria</taxon>
        <taxon>Pseudomonadati</taxon>
        <taxon>Pseudomonadota</taxon>
        <taxon>Alphaproteobacteria</taxon>
        <taxon>Rhodobacterales</taxon>
        <taxon>Paracoccaceae</taxon>
        <taxon>Vannielia</taxon>
    </lineage>
</organism>
<evidence type="ECO:0000313" key="2">
    <source>
        <dbReference type="EMBL" id="SIN79078.1"/>
    </source>
</evidence>
<gene>
    <name evidence="2" type="ORF">SAMN05444002_0434</name>
</gene>
<feature type="signal peptide" evidence="1">
    <location>
        <begin position="1"/>
        <end position="19"/>
    </location>
</feature>
<dbReference type="AlphaFoldDB" id="A0A1N6E7S4"/>
<name>A0A1N6E7S4_9RHOB</name>
<feature type="chain" id="PRO_5012139107" description="Tetratricopeptide repeat-containing protein" evidence="1">
    <location>
        <begin position="20"/>
        <end position="290"/>
    </location>
</feature>